<organism evidence="3 4">
    <name type="scientific">Streptomyces macrosporus</name>
    <dbReference type="NCBI Taxonomy" id="44032"/>
    <lineage>
        <taxon>Bacteria</taxon>
        <taxon>Bacillati</taxon>
        <taxon>Actinomycetota</taxon>
        <taxon>Actinomycetes</taxon>
        <taxon>Kitasatosporales</taxon>
        <taxon>Streptomycetaceae</taxon>
        <taxon>Streptomyces</taxon>
    </lineage>
</organism>
<sequence>MSERRAEEARFMGTREIGKLLRGAAVVMTASLAFTLTACGGGDDEAPETGSSQPSQQEGQENASDTSDTGSEDGKAMATINGANGLNIVVTSAVRDQGGFVTVKGRIENTGDQAYLFDGWTAGDQEFRGKGASVAGMTLVDGKGKKRYFILRDTDNNCLCTMFPGGVGAGKTADFFAQFPAPPASTTEVDLQVPTMSSVTIRITDK</sequence>
<evidence type="ECO:0008006" key="5">
    <source>
        <dbReference type="Google" id="ProtNLM"/>
    </source>
</evidence>
<feature type="compositionally biased region" description="Low complexity" evidence="1">
    <location>
        <begin position="48"/>
        <end position="61"/>
    </location>
</feature>
<comment type="caution">
    <text evidence="3">The sequence shown here is derived from an EMBL/GenBank/DDBJ whole genome shotgun (WGS) entry which is preliminary data.</text>
</comment>
<keyword evidence="2" id="KW-0812">Transmembrane</keyword>
<feature type="transmembrane region" description="Helical" evidence="2">
    <location>
        <begin position="20"/>
        <end position="38"/>
    </location>
</feature>
<feature type="region of interest" description="Disordered" evidence="1">
    <location>
        <begin position="41"/>
        <end position="77"/>
    </location>
</feature>
<evidence type="ECO:0000256" key="1">
    <source>
        <dbReference type="SAM" id="MobiDB-lite"/>
    </source>
</evidence>
<evidence type="ECO:0000313" key="3">
    <source>
        <dbReference type="EMBL" id="GAA2453369.1"/>
    </source>
</evidence>
<name>A0ABP5XHR1_9ACTN</name>
<dbReference type="EMBL" id="BAAASZ010000027">
    <property type="protein sequence ID" value="GAA2453369.1"/>
    <property type="molecule type" value="Genomic_DNA"/>
</dbReference>
<protein>
    <recommendedName>
        <fullName evidence="5">Secreted protein</fullName>
    </recommendedName>
</protein>
<keyword evidence="4" id="KW-1185">Reference proteome</keyword>
<keyword evidence="2" id="KW-0472">Membrane</keyword>
<evidence type="ECO:0000256" key="2">
    <source>
        <dbReference type="SAM" id="Phobius"/>
    </source>
</evidence>
<evidence type="ECO:0000313" key="4">
    <source>
        <dbReference type="Proteomes" id="UP001501638"/>
    </source>
</evidence>
<dbReference type="Proteomes" id="UP001501638">
    <property type="component" value="Unassembled WGS sequence"/>
</dbReference>
<accession>A0ABP5XHR1</accession>
<proteinExistence type="predicted"/>
<reference evidence="4" key="1">
    <citation type="journal article" date="2019" name="Int. J. Syst. Evol. Microbiol.">
        <title>The Global Catalogue of Microorganisms (GCM) 10K type strain sequencing project: providing services to taxonomists for standard genome sequencing and annotation.</title>
        <authorList>
            <consortium name="The Broad Institute Genomics Platform"/>
            <consortium name="The Broad Institute Genome Sequencing Center for Infectious Disease"/>
            <person name="Wu L."/>
            <person name="Ma J."/>
        </authorList>
    </citation>
    <scope>NUCLEOTIDE SEQUENCE [LARGE SCALE GENOMIC DNA]</scope>
    <source>
        <strain evidence="4">JCM 6305</strain>
    </source>
</reference>
<gene>
    <name evidence="3" type="ORF">GCM10010405_41420</name>
</gene>
<keyword evidence="2" id="KW-1133">Transmembrane helix</keyword>